<organism evidence="1 2">
    <name type="scientific">Anaerocolumna chitinilytica</name>
    <dbReference type="NCBI Taxonomy" id="1727145"/>
    <lineage>
        <taxon>Bacteria</taxon>
        <taxon>Bacillati</taxon>
        <taxon>Bacillota</taxon>
        <taxon>Clostridia</taxon>
        <taxon>Lachnospirales</taxon>
        <taxon>Lachnospiraceae</taxon>
        <taxon>Anaerocolumna</taxon>
    </lineage>
</organism>
<dbReference type="AlphaFoldDB" id="A0A7I8DF82"/>
<dbReference type="KEGG" id="acht:bsdcttw_01010"/>
<accession>A0A7I8DF82</accession>
<dbReference type="EMBL" id="AP023368">
    <property type="protein sequence ID" value="BCJ97060.1"/>
    <property type="molecule type" value="Genomic_DNA"/>
</dbReference>
<dbReference type="RefSeq" id="WP_225903753.1">
    <property type="nucleotide sequence ID" value="NZ_AP023368.1"/>
</dbReference>
<gene>
    <name evidence="1" type="ORF">bsdcttw_01010</name>
</gene>
<sequence>MKENNCYQIIEKEINWQPPLISEEIKQGDMPGDKISIGRDHIEKANRIFPELLKQLSKMAEKNPQGRVVITVCGGSGVGKSEIASLLSYYFMKMGIGSYTLSGDNYPRRFPVYNDAERLHIFRESALQEMINDGVYTEERFHIIQELQKKGEDADDKYVIRYPWFNSYLAGGVKGLKGYLGTPHEINFDALTNIVSAFKKGENEIWLKRMGREESELWFEKVDFSEVNILIIEWTHGNSDYYKGVDIPVLLNSTPQETLAHRRARNRDGKTDSSFTMKVLELEQNMLREQASKAKIIVTKQGELIDYKSYQALMGAAEEQIRVDETNK</sequence>
<evidence type="ECO:0000313" key="2">
    <source>
        <dbReference type="Proteomes" id="UP000515703"/>
    </source>
</evidence>
<proteinExistence type="predicted"/>
<dbReference type="Gene3D" id="3.40.50.300">
    <property type="entry name" value="P-loop containing nucleotide triphosphate hydrolases"/>
    <property type="match status" value="1"/>
</dbReference>
<evidence type="ECO:0000313" key="1">
    <source>
        <dbReference type="EMBL" id="BCJ97060.1"/>
    </source>
</evidence>
<dbReference type="Proteomes" id="UP000515703">
    <property type="component" value="Chromosome"/>
</dbReference>
<protein>
    <recommendedName>
        <fullName evidence="3">Adenylylsulfate kinase</fullName>
    </recommendedName>
</protein>
<dbReference type="SUPFAM" id="SSF52540">
    <property type="entry name" value="P-loop containing nucleoside triphosphate hydrolases"/>
    <property type="match status" value="1"/>
</dbReference>
<evidence type="ECO:0008006" key="3">
    <source>
        <dbReference type="Google" id="ProtNLM"/>
    </source>
</evidence>
<keyword evidence="2" id="KW-1185">Reference proteome</keyword>
<name>A0A7I8DF82_9FIRM</name>
<reference evidence="1 2" key="2">
    <citation type="submission" date="2020-08" db="EMBL/GenBank/DDBJ databases">
        <authorList>
            <person name="Ueki A."/>
            <person name="Tonouchi A."/>
        </authorList>
    </citation>
    <scope>NUCLEOTIDE SEQUENCE [LARGE SCALE GENOMIC DNA]</scope>
    <source>
        <strain evidence="1 2">CTTW</strain>
    </source>
</reference>
<dbReference type="InterPro" id="IPR027417">
    <property type="entry name" value="P-loop_NTPase"/>
</dbReference>
<reference evidence="1 2" key="1">
    <citation type="submission" date="2020-08" db="EMBL/GenBank/DDBJ databases">
        <title>Draft genome sequencing of an Anaerocolumna strain isolated from anoxic soil subjected to BSD treatment.</title>
        <authorList>
            <person name="Uek A."/>
            <person name="Tonouchi A."/>
        </authorList>
    </citation>
    <scope>NUCLEOTIDE SEQUENCE [LARGE SCALE GENOMIC DNA]</scope>
    <source>
        <strain evidence="1 2">CTTW</strain>
    </source>
</reference>